<keyword evidence="16" id="KW-1185">Reference proteome</keyword>
<proteinExistence type="inferred from homology"/>
<evidence type="ECO:0000256" key="11">
    <source>
        <dbReference type="ARBA" id="ARBA00048778"/>
    </source>
</evidence>
<feature type="region of interest" description="Disordered" evidence="12">
    <location>
        <begin position="341"/>
        <end position="391"/>
    </location>
</feature>
<dbReference type="InterPro" id="IPR014851">
    <property type="entry name" value="BCS1_N"/>
</dbReference>
<evidence type="ECO:0000259" key="13">
    <source>
        <dbReference type="SMART" id="SM00382"/>
    </source>
</evidence>
<sequence length="566" mass="61926">MLELLGPLAAMDQSTLLKSASQLLNTLAPGTNFDLPVAPGGDAGLANSASTFIGFAIRAILFGYVLNWARRIYAAVLYKANKLLFPTAHILQSDSAYSWVQSWMAADPNVQNQLDDFMLSTRESSKARGGDRNLLRSGRYDDDDDEFLEQVIRIRYKGCWIWVSNEPGGNPYRVHGGTMKITTLGYQKHALRSFLAAAHAAFYAKEERELLIFHSESGAGYTEWQDPISRPSRPWSSVILPLKEPILKDMERFLSNKESRWYAARGIPHRRGYLFHGEPGAGKTTLVTALASRLRLDIYVISICQNGMDDNKLSELFRNCQPHSIILLEDIDRIFSANQSISTGSSSTIGPKTASGDGSSTPFILTPPQNGEVEAAISGGPEGQEQTEEKKEPSVVTMSGLLNAIDGVSSQEGCILIASTNHPEKLDPALTRAGRFDVRVPFHSASPEQARLLFLHFFPAEDFRQDHKTDDPLSSEVKLADSGVSLTDTLDQAELDSLARAFSEAVFPNGGAGGVEGTRVAMASMQAYLLNFKESPRMAVSQAAEWARSAEKGGLLLDSPTMIDFA</sequence>
<dbReference type="InterPro" id="IPR050747">
    <property type="entry name" value="Mitochondrial_chaperone_BCS1"/>
</dbReference>
<reference evidence="15" key="1">
    <citation type="journal article" date="2022" name="G3 (Bethesda)">
        <title>High quality genome of the basidiomycete yeast Dioszegia hungarica PDD-24b-2 isolated from cloud water.</title>
        <authorList>
            <person name="Jarrige D."/>
            <person name="Haridas S."/>
            <person name="Bleykasten-Grosshans C."/>
            <person name="Joly M."/>
            <person name="Nadalig T."/>
            <person name="Sancelme M."/>
            <person name="Vuilleumier S."/>
            <person name="Grigoriev I.V."/>
            <person name="Amato P."/>
            <person name="Bringel F."/>
        </authorList>
    </citation>
    <scope>NUCLEOTIDE SEQUENCE</scope>
    <source>
        <strain evidence="15">PDD-24b-2</strain>
    </source>
</reference>
<keyword evidence="6 15" id="KW-0378">Hydrolase</keyword>
<keyword evidence="3" id="KW-0812">Transmembrane</keyword>
<keyword evidence="10" id="KW-0472">Membrane</keyword>
<evidence type="ECO:0000259" key="14">
    <source>
        <dbReference type="SMART" id="SM01024"/>
    </source>
</evidence>
<evidence type="ECO:0000256" key="4">
    <source>
        <dbReference type="ARBA" id="ARBA00022741"/>
    </source>
</evidence>
<evidence type="ECO:0000256" key="2">
    <source>
        <dbReference type="ARBA" id="ARBA00007448"/>
    </source>
</evidence>
<dbReference type="InterPro" id="IPR027417">
    <property type="entry name" value="P-loop_NTPase"/>
</dbReference>
<dbReference type="Pfam" id="PF00004">
    <property type="entry name" value="AAA"/>
    <property type="match status" value="2"/>
</dbReference>
<evidence type="ECO:0000313" key="16">
    <source>
        <dbReference type="Proteomes" id="UP001164286"/>
    </source>
</evidence>
<dbReference type="GO" id="GO:0005743">
    <property type="term" value="C:mitochondrial inner membrane"/>
    <property type="evidence" value="ECO:0007669"/>
    <property type="project" value="UniProtKB-SubCell"/>
</dbReference>
<dbReference type="RefSeq" id="XP_052947841.1">
    <property type="nucleotide sequence ID" value="XM_053091990.1"/>
</dbReference>
<comment type="catalytic activity">
    <reaction evidence="11">
        <text>ATP + H2O = ADP + phosphate + H(+)</text>
        <dbReference type="Rhea" id="RHEA:13065"/>
        <dbReference type="ChEBI" id="CHEBI:15377"/>
        <dbReference type="ChEBI" id="CHEBI:15378"/>
        <dbReference type="ChEBI" id="CHEBI:30616"/>
        <dbReference type="ChEBI" id="CHEBI:43474"/>
        <dbReference type="ChEBI" id="CHEBI:456216"/>
    </reaction>
    <physiologicalReaction direction="left-to-right" evidence="11">
        <dbReference type="Rhea" id="RHEA:13066"/>
    </physiologicalReaction>
</comment>
<dbReference type="EMBL" id="JAKWFO010000003">
    <property type="protein sequence ID" value="KAI9638064.1"/>
    <property type="molecule type" value="Genomic_DNA"/>
</dbReference>
<gene>
    <name evidence="15" type="ORF">MKK02DRAFT_42449</name>
</gene>
<organism evidence="15 16">
    <name type="scientific">Dioszegia hungarica</name>
    <dbReference type="NCBI Taxonomy" id="4972"/>
    <lineage>
        <taxon>Eukaryota</taxon>
        <taxon>Fungi</taxon>
        <taxon>Dikarya</taxon>
        <taxon>Basidiomycota</taxon>
        <taxon>Agaricomycotina</taxon>
        <taxon>Tremellomycetes</taxon>
        <taxon>Tremellales</taxon>
        <taxon>Bulleribasidiaceae</taxon>
        <taxon>Dioszegia</taxon>
    </lineage>
</organism>
<evidence type="ECO:0000256" key="7">
    <source>
        <dbReference type="ARBA" id="ARBA00022840"/>
    </source>
</evidence>
<evidence type="ECO:0000256" key="1">
    <source>
        <dbReference type="ARBA" id="ARBA00004434"/>
    </source>
</evidence>
<dbReference type="InterPro" id="IPR003593">
    <property type="entry name" value="AAA+_ATPase"/>
</dbReference>
<dbReference type="GeneID" id="77731195"/>
<dbReference type="SUPFAM" id="SSF52540">
    <property type="entry name" value="P-loop containing nucleoside triphosphate hydrolases"/>
    <property type="match status" value="1"/>
</dbReference>
<dbReference type="SMART" id="SM00382">
    <property type="entry name" value="AAA"/>
    <property type="match status" value="1"/>
</dbReference>
<dbReference type="InterPro" id="IPR057495">
    <property type="entry name" value="AAA_lid_BCS1"/>
</dbReference>
<evidence type="ECO:0000256" key="5">
    <source>
        <dbReference type="ARBA" id="ARBA00022792"/>
    </source>
</evidence>
<dbReference type="PANTHER" id="PTHR23070">
    <property type="entry name" value="BCS1 AAA-TYPE ATPASE"/>
    <property type="match status" value="1"/>
</dbReference>
<evidence type="ECO:0000256" key="9">
    <source>
        <dbReference type="ARBA" id="ARBA00023128"/>
    </source>
</evidence>
<comment type="similarity">
    <text evidence="2">Belongs to the AAA ATPase family. BCS1 subfamily.</text>
</comment>
<keyword evidence="5" id="KW-0999">Mitochondrion inner membrane</keyword>
<evidence type="ECO:0000256" key="6">
    <source>
        <dbReference type="ARBA" id="ARBA00022801"/>
    </source>
</evidence>
<dbReference type="Pfam" id="PF25426">
    <property type="entry name" value="AAA_lid_BCS1"/>
    <property type="match status" value="1"/>
</dbReference>
<comment type="caution">
    <text evidence="15">The sequence shown here is derived from an EMBL/GenBank/DDBJ whole genome shotgun (WGS) entry which is preliminary data.</text>
</comment>
<dbReference type="GO" id="GO:0005524">
    <property type="term" value="F:ATP binding"/>
    <property type="evidence" value="ECO:0007669"/>
    <property type="project" value="UniProtKB-KW"/>
</dbReference>
<dbReference type="GO" id="GO:0016887">
    <property type="term" value="F:ATP hydrolysis activity"/>
    <property type="evidence" value="ECO:0007669"/>
    <property type="project" value="InterPro"/>
</dbReference>
<protein>
    <submittedName>
        <fullName evidence="15">P-loop containing nucleoside triphosphate hydrolase protein</fullName>
    </submittedName>
</protein>
<accession>A0AA38HFP8</accession>
<keyword evidence="9" id="KW-0496">Mitochondrion</keyword>
<evidence type="ECO:0000256" key="10">
    <source>
        <dbReference type="ARBA" id="ARBA00023136"/>
    </source>
</evidence>
<dbReference type="Pfam" id="PF08740">
    <property type="entry name" value="BCS1_N"/>
    <property type="match status" value="1"/>
</dbReference>
<feature type="compositionally biased region" description="Low complexity" evidence="12">
    <location>
        <begin position="341"/>
        <end position="350"/>
    </location>
</feature>
<keyword evidence="8" id="KW-1133">Transmembrane helix</keyword>
<evidence type="ECO:0000256" key="8">
    <source>
        <dbReference type="ARBA" id="ARBA00022989"/>
    </source>
</evidence>
<feature type="compositionally biased region" description="Polar residues" evidence="12">
    <location>
        <begin position="356"/>
        <end position="369"/>
    </location>
</feature>
<dbReference type="SMART" id="SM01024">
    <property type="entry name" value="BCS1_N"/>
    <property type="match status" value="1"/>
</dbReference>
<dbReference type="Proteomes" id="UP001164286">
    <property type="component" value="Unassembled WGS sequence"/>
</dbReference>
<feature type="domain" description="AAA+ ATPase" evidence="13">
    <location>
        <begin position="269"/>
        <end position="446"/>
    </location>
</feature>
<dbReference type="InterPro" id="IPR003959">
    <property type="entry name" value="ATPase_AAA_core"/>
</dbReference>
<keyword evidence="7" id="KW-0067">ATP-binding</keyword>
<comment type="subcellular location">
    <subcellularLocation>
        <location evidence="1">Mitochondrion inner membrane</location>
        <topology evidence="1">Single-pass membrane protein</topology>
    </subcellularLocation>
</comment>
<keyword evidence="4" id="KW-0547">Nucleotide-binding</keyword>
<dbReference type="AlphaFoldDB" id="A0AA38HFP8"/>
<feature type="domain" description="BCS1 N-terminal" evidence="14">
    <location>
        <begin position="60"/>
        <end position="238"/>
    </location>
</feature>
<evidence type="ECO:0000256" key="12">
    <source>
        <dbReference type="SAM" id="MobiDB-lite"/>
    </source>
</evidence>
<dbReference type="Gene3D" id="3.40.50.300">
    <property type="entry name" value="P-loop containing nucleotide triphosphate hydrolases"/>
    <property type="match status" value="1"/>
</dbReference>
<name>A0AA38HFP8_9TREE</name>
<evidence type="ECO:0000313" key="15">
    <source>
        <dbReference type="EMBL" id="KAI9638064.1"/>
    </source>
</evidence>
<evidence type="ECO:0000256" key="3">
    <source>
        <dbReference type="ARBA" id="ARBA00022692"/>
    </source>
</evidence>